<evidence type="ECO:0000256" key="11">
    <source>
        <dbReference type="HAMAP-Rule" id="MF_00109"/>
    </source>
</evidence>
<dbReference type="Pfam" id="PF01202">
    <property type="entry name" value="SKI"/>
    <property type="match status" value="1"/>
</dbReference>
<name>A0A6I3S6L6_9BURK</name>
<evidence type="ECO:0000256" key="4">
    <source>
        <dbReference type="ARBA" id="ARBA00022605"/>
    </source>
</evidence>
<dbReference type="PANTHER" id="PTHR21087">
    <property type="entry name" value="SHIKIMATE KINASE"/>
    <property type="match status" value="1"/>
</dbReference>
<keyword evidence="11" id="KW-0963">Cytoplasm</keyword>
<keyword evidence="5 11" id="KW-0808">Transferase</keyword>
<evidence type="ECO:0000256" key="2">
    <source>
        <dbReference type="ARBA" id="ARBA00006997"/>
    </source>
</evidence>
<dbReference type="InterPro" id="IPR031322">
    <property type="entry name" value="Shikimate/glucono_kinase"/>
</dbReference>
<sequence>MAVQPPNRTIFLVGMMGAGKSTIGKALAALMGTKFVDLDRELEERCGVSIPHIFETEGEAGFRCRETRLLQEYAKASDMVVATGGGVVTREENREILKASPAVAVHLKVSPEECFRRTQGTDRPLLQCADPMEKICRLLQERGPLYEEVADISYETDGMKAARAAQELLNSIHQHQLVKEQE</sequence>
<dbReference type="GO" id="GO:0005829">
    <property type="term" value="C:cytosol"/>
    <property type="evidence" value="ECO:0007669"/>
    <property type="project" value="TreeGrafter"/>
</dbReference>
<dbReference type="PANTHER" id="PTHR21087:SF16">
    <property type="entry name" value="SHIKIMATE KINASE 1, CHLOROPLASTIC"/>
    <property type="match status" value="1"/>
</dbReference>
<comment type="subcellular location">
    <subcellularLocation>
        <location evidence="11">Cytoplasm</location>
    </subcellularLocation>
</comment>
<dbReference type="GO" id="GO:0004765">
    <property type="term" value="F:shikimate kinase activity"/>
    <property type="evidence" value="ECO:0007669"/>
    <property type="project" value="UniProtKB-UniRule"/>
</dbReference>
<dbReference type="InterPro" id="IPR000623">
    <property type="entry name" value="Shikimate_kinase/TSH1"/>
</dbReference>
<dbReference type="PROSITE" id="PS01128">
    <property type="entry name" value="SHIKIMATE_KINASE"/>
    <property type="match status" value="1"/>
</dbReference>
<comment type="subunit">
    <text evidence="11">Monomer.</text>
</comment>
<feature type="binding site" evidence="11">
    <location>
        <begin position="17"/>
        <end position="22"/>
    </location>
    <ligand>
        <name>ATP</name>
        <dbReference type="ChEBI" id="CHEBI:30616"/>
    </ligand>
</feature>
<comment type="cofactor">
    <cofactor evidence="11">
        <name>Mg(2+)</name>
        <dbReference type="ChEBI" id="CHEBI:18420"/>
    </cofactor>
    <text evidence="11">Binds 1 Mg(2+) ion per subunit.</text>
</comment>
<reference evidence="12 13" key="1">
    <citation type="journal article" date="2019" name="Nat. Med.">
        <title>A library of human gut bacterial isolates paired with longitudinal multiomics data enables mechanistic microbiome research.</title>
        <authorList>
            <person name="Poyet M."/>
            <person name="Groussin M."/>
            <person name="Gibbons S.M."/>
            <person name="Avila-Pacheco J."/>
            <person name="Jiang X."/>
            <person name="Kearney S.M."/>
            <person name="Perrotta A.R."/>
            <person name="Berdy B."/>
            <person name="Zhao S."/>
            <person name="Lieberman T.D."/>
            <person name="Swanson P.K."/>
            <person name="Smith M."/>
            <person name="Roesemann S."/>
            <person name="Alexander J.E."/>
            <person name="Rich S.A."/>
            <person name="Livny J."/>
            <person name="Vlamakis H."/>
            <person name="Clish C."/>
            <person name="Bullock K."/>
            <person name="Deik A."/>
            <person name="Scott J."/>
            <person name="Pierce K.A."/>
            <person name="Xavier R.J."/>
            <person name="Alm E.J."/>
        </authorList>
    </citation>
    <scope>NUCLEOTIDE SEQUENCE [LARGE SCALE GENOMIC DNA]</scope>
    <source>
        <strain evidence="12 13">BIOML-A2</strain>
    </source>
</reference>
<keyword evidence="11" id="KW-0479">Metal-binding</keyword>
<evidence type="ECO:0000256" key="7">
    <source>
        <dbReference type="ARBA" id="ARBA00022777"/>
    </source>
</evidence>
<feature type="binding site" evidence="11">
    <location>
        <position position="63"/>
    </location>
    <ligand>
        <name>substrate</name>
    </ligand>
</feature>
<dbReference type="Proteomes" id="UP000462362">
    <property type="component" value="Unassembled WGS sequence"/>
</dbReference>
<dbReference type="SUPFAM" id="SSF52540">
    <property type="entry name" value="P-loop containing nucleoside triphosphate hydrolases"/>
    <property type="match status" value="1"/>
</dbReference>
<evidence type="ECO:0000256" key="10">
    <source>
        <dbReference type="ARBA" id="ARBA00048567"/>
    </source>
</evidence>
<comment type="catalytic activity">
    <reaction evidence="10 11">
        <text>shikimate + ATP = 3-phosphoshikimate + ADP + H(+)</text>
        <dbReference type="Rhea" id="RHEA:13121"/>
        <dbReference type="ChEBI" id="CHEBI:15378"/>
        <dbReference type="ChEBI" id="CHEBI:30616"/>
        <dbReference type="ChEBI" id="CHEBI:36208"/>
        <dbReference type="ChEBI" id="CHEBI:145989"/>
        <dbReference type="ChEBI" id="CHEBI:456216"/>
        <dbReference type="EC" id="2.7.1.71"/>
    </reaction>
</comment>
<comment type="pathway">
    <text evidence="1 11">Metabolic intermediate biosynthesis; chorismate biosynthesis; chorismate from D-erythrose 4-phosphate and phosphoenolpyruvate: step 5/7.</text>
</comment>
<evidence type="ECO:0000313" key="13">
    <source>
        <dbReference type="Proteomes" id="UP000462362"/>
    </source>
</evidence>
<dbReference type="GO" id="GO:0009073">
    <property type="term" value="P:aromatic amino acid family biosynthetic process"/>
    <property type="evidence" value="ECO:0007669"/>
    <property type="project" value="UniProtKB-KW"/>
</dbReference>
<comment type="similarity">
    <text evidence="2 11">Belongs to the shikimate kinase family.</text>
</comment>
<dbReference type="GO" id="GO:0005524">
    <property type="term" value="F:ATP binding"/>
    <property type="evidence" value="ECO:0007669"/>
    <property type="project" value="UniProtKB-UniRule"/>
</dbReference>
<dbReference type="RefSeq" id="WP_008810477.1">
    <property type="nucleotide sequence ID" value="NZ_CAJUON010000003.1"/>
</dbReference>
<dbReference type="EMBL" id="WNCL01000006">
    <property type="protein sequence ID" value="MTU42665.1"/>
    <property type="molecule type" value="Genomic_DNA"/>
</dbReference>
<dbReference type="GO" id="GO:0000287">
    <property type="term" value="F:magnesium ion binding"/>
    <property type="evidence" value="ECO:0007669"/>
    <property type="project" value="UniProtKB-UniRule"/>
</dbReference>
<dbReference type="InterPro" id="IPR023000">
    <property type="entry name" value="Shikimate_kinase_CS"/>
</dbReference>
<evidence type="ECO:0000256" key="9">
    <source>
        <dbReference type="ARBA" id="ARBA00023141"/>
    </source>
</evidence>
<comment type="caution">
    <text evidence="11">Lacks conserved residue(s) required for the propagation of feature annotation.</text>
</comment>
<evidence type="ECO:0000256" key="3">
    <source>
        <dbReference type="ARBA" id="ARBA00012154"/>
    </source>
</evidence>
<dbReference type="PRINTS" id="PR01100">
    <property type="entry name" value="SHIKIMTKNASE"/>
</dbReference>
<keyword evidence="6 11" id="KW-0547">Nucleotide-binding</keyword>
<dbReference type="HAMAP" id="MF_00109">
    <property type="entry name" value="Shikimate_kinase"/>
    <property type="match status" value="1"/>
</dbReference>
<evidence type="ECO:0000313" key="12">
    <source>
        <dbReference type="EMBL" id="MTU42665.1"/>
    </source>
</evidence>
<comment type="caution">
    <text evidence="12">The sequence shown here is derived from an EMBL/GenBank/DDBJ whole genome shotgun (WGS) entry which is preliminary data.</text>
</comment>
<evidence type="ECO:0000256" key="1">
    <source>
        <dbReference type="ARBA" id="ARBA00004842"/>
    </source>
</evidence>
<dbReference type="GO" id="GO:0008652">
    <property type="term" value="P:amino acid biosynthetic process"/>
    <property type="evidence" value="ECO:0007669"/>
    <property type="project" value="UniProtKB-KW"/>
</dbReference>
<feature type="binding site" evidence="11">
    <location>
        <position position="85"/>
    </location>
    <ligand>
        <name>substrate</name>
    </ligand>
</feature>
<dbReference type="Gene3D" id="3.40.50.300">
    <property type="entry name" value="P-loop containing nucleotide triphosphate hydrolases"/>
    <property type="match status" value="1"/>
</dbReference>
<feature type="binding site" evidence="11">
    <location>
        <position position="142"/>
    </location>
    <ligand>
        <name>substrate</name>
    </ligand>
</feature>
<accession>A0A6I3S6L6</accession>
<dbReference type="CDD" id="cd00464">
    <property type="entry name" value="SK"/>
    <property type="match status" value="1"/>
</dbReference>
<dbReference type="UniPathway" id="UPA00053">
    <property type="reaction ID" value="UER00088"/>
</dbReference>
<dbReference type="InterPro" id="IPR027417">
    <property type="entry name" value="P-loop_NTPase"/>
</dbReference>
<organism evidence="12 13">
    <name type="scientific">Parasutterella excrementihominis</name>
    <dbReference type="NCBI Taxonomy" id="487175"/>
    <lineage>
        <taxon>Bacteria</taxon>
        <taxon>Pseudomonadati</taxon>
        <taxon>Pseudomonadota</taxon>
        <taxon>Betaproteobacteria</taxon>
        <taxon>Burkholderiales</taxon>
        <taxon>Sutterellaceae</taxon>
        <taxon>Parasutterella</taxon>
    </lineage>
</organism>
<feature type="binding site" evidence="11">
    <location>
        <position position="39"/>
    </location>
    <ligand>
        <name>substrate</name>
    </ligand>
</feature>
<keyword evidence="4 11" id="KW-0028">Amino-acid biosynthesis</keyword>
<proteinExistence type="inferred from homology"/>
<gene>
    <name evidence="11" type="primary">aroK</name>
    <name evidence="12" type="ORF">GMD42_03310</name>
</gene>
<feature type="binding site" evidence="11">
    <location>
        <position position="123"/>
    </location>
    <ligand>
        <name>ATP</name>
        <dbReference type="ChEBI" id="CHEBI:30616"/>
    </ligand>
</feature>
<keyword evidence="11" id="KW-0460">Magnesium</keyword>
<dbReference type="GO" id="GO:0009423">
    <property type="term" value="P:chorismate biosynthetic process"/>
    <property type="evidence" value="ECO:0007669"/>
    <property type="project" value="UniProtKB-UniRule"/>
</dbReference>
<keyword evidence="8 11" id="KW-0067">ATP-binding</keyword>
<evidence type="ECO:0000256" key="5">
    <source>
        <dbReference type="ARBA" id="ARBA00022679"/>
    </source>
</evidence>
<protein>
    <recommendedName>
        <fullName evidence="3 11">Shikimate kinase</fullName>
        <shortName evidence="11">SK</shortName>
        <ecNumber evidence="3 11">2.7.1.71</ecNumber>
    </recommendedName>
</protein>
<dbReference type="AlphaFoldDB" id="A0A6I3S6L6"/>
<dbReference type="GeneID" id="43349733"/>
<feature type="binding site" evidence="11">
    <location>
        <position position="21"/>
    </location>
    <ligand>
        <name>Mg(2+)</name>
        <dbReference type="ChEBI" id="CHEBI:18420"/>
    </ligand>
</feature>
<evidence type="ECO:0000256" key="8">
    <source>
        <dbReference type="ARBA" id="ARBA00022840"/>
    </source>
</evidence>
<dbReference type="EC" id="2.7.1.71" evidence="3 11"/>
<comment type="function">
    <text evidence="11">Catalyzes the specific phosphorylation of the 3-hydroxyl group of shikimic acid using ATP as a cosubstrate.</text>
</comment>
<evidence type="ECO:0000256" key="6">
    <source>
        <dbReference type="ARBA" id="ARBA00022741"/>
    </source>
</evidence>
<keyword evidence="7 11" id="KW-0418">Kinase</keyword>
<keyword evidence="9 11" id="KW-0057">Aromatic amino acid biosynthesis</keyword>